<sequence>MSEVTGSVPGERFEALVHRSVELVRVMTGCQFALGGIALKVAPLRTRGGGMRLGEDELGVEGLLRESAGAIGLSFHTVRTYQWAAARWPKDQRQEGVSF</sequence>
<dbReference type="RefSeq" id="WP_144323129.1">
    <property type="nucleotide sequence ID" value="NZ_CP040916.1"/>
</dbReference>
<dbReference type="Proteomes" id="UP000316806">
    <property type="component" value="Chromosome"/>
</dbReference>
<organism evidence="1 2">
    <name type="scientific">Streptomyces spectabilis</name>
    <dbReference type="NCBI Taxonomy" id="68270"/>
    <lineage>
        <taxon>Bacteria</taxon>
        <taxon>Bacillati</taxon>
        <taxon>Actinomycetota</taxon>
        <taxon>Actinomycetes</taxon>
        <taxon>Kitasatosporales</taxon>
        <taxon>Streptomycetaceae</taxon>
        <taxon>Streptomyces</taxon>
    </lineage>
</organism>
<protein>
    <submittedName>
        <fullName evidence="1">Uncharacterized protein</fullName>
    </submittedName>
</protein>
<evidence type="ECO:0000313" key="1">
    <source>
        <dbReference type="EMBL" id="QDQ15928.1"/>
    </source>
</evidence>
<gene>
    <name evidence="1" type="ORF">FH965_39715</name>
</gene>
<reference evidence="1 2" key="1">
    <citation type="journal article" date="2019" name="J. Ind. Microbiol. Biotechnol.">
        <title>The complete genomic sequence of Streptomyces spectabilis NRRL-2792 and identification of secondary metabolite biosynthetic gene clusters.</title>
        <authorList>
            <person name="Sinha A."/>
            <person name="Phillips-Salemka S."/>
            <person name="Niraula T.A."/>
            <person name="Short K.A."/>
            <person name="Niraula N.P."/>
        </authorList>
    </citation>
    <scope>NUCLEOTIDE SEQUENCE [LARGE SCALE GENOMIC DNA]</scope>
    <source>
        <strain evidence="1 2">NRRL 2792</strain>
    </source>
</reference>
<name>A0A516RJT2_STRST</name>
<dbReference type="AlphaFoldDB" id="A0A516RJT2"/>
<accession>A0A516RJT2</accession>
<proteinExistence type="predicted"/>
<dbReference type="EMBL" id="CP040916">
    <property type="protein sequence ID" value="QDQ15928.1"/>
    <property type="molecule type" value="Genomic_DNA"/>
</dbReference>
<evidence type="ECO:0000313" key="2">
    <source>
        <dbReference type="Proteomes" id="UP000316806"/>
    </source>
</evidence>